<evidence type="ECO:0000256" key="1">
    <source>
        <dbReference type="ARBA" id="ARBA00023002"/>
    </source>
</evidence>
<reference evidence="4" key="1">
    <citation type="journal article" date="2019" name="Int. J. Syst. Evol. Microbiol.">
        <title>The Global Catalogue of Microorganisms (GCM) 10K type strain sequencing project: providing services to taxonomists for standard genome sequencing and annotation.</title>
        <authorList>
            <consortium name="The Broad Institute Genomics Platform"/>
            <consortium name="The Broad Institute Genome Sequencing Center for Infectious Disease"/>
            <person name="Wu L."/>
            <person name="Ma J."/>
        </authorList>
    </citation>
    <scope>NUCLEOTIDE SEQUENCE [LARGE SCALE GENOMIC DNA]</scope>
    <source>
        <strain evidence="4">CGMCC-1.15741</strain>
    </source>
</reference>
<dbReference type="InterPro" id="IPR028939">
    <property type="entry name" value="P5C_Rdtase_cat_N"/>
</dbReference>
<accession>A0ABW1S9H8</accession>
<dbReference type="Gene3D" id="3.40.50.720">
    <property type="entry name" value="NAD(P)-binding Rossmann-like Domain"/>
    <property type="match status" value="1"/>
</dbReference>
<comment type="caution">
    <text evidence="3">The sequence shown here is derived from an EMBL/GenBank/DDBJ whole genome shotgun (WGS) entry which is preliminary data.</text>
</comment>
<dbReference type="PANTHER" id="PTHR14239">
    <property type="entry name" value="DUDULIN-RELATED"/>
    <property type="match status" value="1"/>
</dbReference>
<dbReference type="Proteomes" id="UP001596303">
    <property type="component" value="Unassembled WGS sequence"/>
</dbReference>
<evidence type="ECO:0000259" key="2">
    <source>
        <dbReference type="Pfam" id="PF03807"/>
    </source>
</evidence>
<name>A0ABW1S9H8_9PROT</name>
<organism evidence="3 4">
    <name type="scientific">Ponticaulis profundi</name>
    <dbReference type="NCBI Taxonomy" id="2665222"/>
    <lineage>
        <taxon>Bacteria</taxon>
        <taxon>Pseudomonadati</taxon>
        <taxon>Pseudomonadota</taxon>
        <taxon>Alphaproteobacteria</taxon>
        <taxon>Hyphomonadales</taxon>
        <taxon>Hyphomonadaceae</taxon>
        <taxon>Ponticaulis</taxon>
    </lineage>
</organism>
<protein>
    <submittedName>
        <fullName evidence="3">NADPH-dependent F420 reductase</fullName>
    </submittedName>
</protein>
<keyword evidence="4" id="KW-1185">Reference proteome</keyword>
<dbReference type="RefSeq" id="WP_377378464.1">
    <property type="nucleotide sequence ID" value="NZ_JBHSSW010000012.1"/>
</dbReference>
<dbReference type="SUPFAM" id="SSF51735">
    <property type="entry name" value="NAD(P)-binding Rossmann-fold domains"/>
    <property type="match status" value="1"/>
</dbReference>
<dbReference type="PANTHER" id="PTHR14239:SF10">
    <property type="entry name" value="REDUCTASE"/>
    <property type="match status" value="1"/>
</dbReference>
<dbReference type="InterPro" id="IPR036291">
    <property type="entry name" value="NAD(P)-bd_dom_sf"/>
</dbReference>
<dbReference type="InterPro" id="IPR051267">
    <property type="entry name" value="STEAP_metalloreductase"/>
</dbReference>
<sequence length="217" mass="23494">MKIGILGSGRMGATLGRLWAKAGHVPIFSYSRCTNKLETLSRETGGEHASVAETVAGADVLLLAVHWSQIEDVLEQAGDLDGKIILNCCVPLNDSDTELVIGTTNSGAETLAEWRSEARWVACFNTCPSESLDVVFSRREQSDRPHLLTYGDDPGAKDTAKALIRDIGFEPLEAGGLHTARFVEPFAMVTAELAYGQPGGAELIYQFSRLDRDGNRI</sequence>
<dbReference type="Pfam" id="PF03807">
    <property type="entry name" value="F420_oxidored"/>
    <property type="match status" value="1"/>
</dbReference>
<evidence type="ECO:0000313" key="4">
    <source>
        <dbReference type="Proteomes" id="UP001596303"/>
    </source>
</evidence>
<dbReference type="EMBL" id="JBHSSW010000012">
    <property type="protein sequence ID" value="MFC6198335.1"/>
    <property type="molecule type" value="Genomic_DNA"/>
</dbReference>
<keyword evidence="1" id="KW-0560">Oxidoreductase</keyword>
<proteinExistence type="predicted"/>
<feature type="domain" description="Pyrroline-5-carboxylate reductase catalytic N-terminal" evidence="2">
    <location>
        <begin position="2"/>
        <end position="89"/>
    </location>
</feature>
<evidence type="ECO:0000313" key="3">
    <source>
        <dbReference type="EMBL" id="MFC6198335.1"/>
    </source>
</evidence>
<gene>
    <name evidence="3" type="ORF">ACFQDM_09605</name>
</gene>